<accession>A0ABT6I5W8</accession>
<feature type="transmembrane region" description="Helical" evidence="1">
    <location>
        <begin position="146"/>
        <end position="170"/>
    </location>
</feature>
<proteinExistence type="predicted"/>
<evidence type="ECO:0000313" key="3">
    <source>
        <dbReference type="EMBL" id="MDH4572843.1"/>
    </source>
</evidence>
<dbReference type="SUPFAM" id="SSF103501">
    <property type="entry name" value="Respiratory nitrate reductase 1 gamma chain"/>
    <property type="match status" value="1"/>
</dbReference>
<keyword evidence="1" id="KW-0472">Membrane</keyword>
<feature type="transmembrane region" description="Helical" evidence="1">
    <location>
        <begin position="325"/>
        <end position="345"/>
    </location>
</feature>
<dbReference type="Proteomes" id="UP001162135">
    <property type="component" value="Unassembled WGS sequence"/>
</dbReference>
<dbReference type="RefSeq" id="WP_110717860.1">
    <property type="nucleotide sequence ID" value="NZ_PGFS01000001.1"/>
</dbReference>
<evidence type="ECO:0000259" key="2">
    <source>
        <dbReference type="PROSITE" id="PS51379"/>
    </source>
</evidence>
<dbReference type="SUPFAM" id="SSF54862">
    <property type="entry name" value="4Fe-4S ferredoxins"/>
    <property type="match status" value="1"/>
</dbReference>
<feature type="transmembrane region" description="Helical" evidence="1">
    <location>
        <begin position="228"/>
        <end position="248"/>
    </location>
</feature>
<keyword evidence="1" id="KW-1133">Transmembrane helix</keyword>
<dbReference type="Gene3D" id="1.20.950.20">
    <property type="entry name" value="Transmembrane di-heme cytochromes, Chain C"/>
    <property type="match status" value="1"/>
</dbReference>
<organism evidence="3 4">
    <name type="scientific">Salinicola acroporae</name>
    <dbReference type="NCBI Taxonomy" id="1541440"/>
    <lineage>
        <taxon>Bacteria</taxon>
        <taxon>Pseudomonadati</taxon>
        <taxon>Pseudomonadota</taxon>
        <taxon>Gammaproteobacteria</taxon>
        <taxon>Oceanospirillales</taxon>
        <taxon>Halomonadaceae</taxon>
        <taxon>Salinicola</taxon>
    </lineage>
</organism>
<dbReference type="InterPro" id="IPR036197">
    <property type="entry name" value="NarG-like_sf"/>
</dbReference>
<keyword evidence="4" id="KW-1185">Reference proteome</keyword>
<feature type="transmembrane region" description="Helical" evidence="1">
    <location>
        <begin position="294"/>
        <end position="319"/>
    </location>
</feature>
<reference evidence="3" key="1">
    <citation type="journal article" date="2015" name="Antonie Van Leeuwenhoek">
        <title>Comparative 16S rRNA signatures and multilocus sequence analysis for the genus Salinicola and description of Salinicola acroporae sp. nov., isolated from coral Acropora digitifera.</title>
        <authorList>
            <person name="Lepcha R.T."/>
            <person name="Poddar A."/>
            <person name="Schumann P."/>
            <person name="Das S.K."/>
        </authorList>
    </citation>
    <scope>NUCLEOTIDE SEQUENCE</scope>
    <source>
        <strain evidence="3">S4-41</strain>
    </source>
</reference>
<dbReference type="InterPro" id="IPR017896">
    <property type="entry name" value="4Fe4S_Fe-S-bd"/>
</dbReference>
<reference evidence="3" key="2">
    <citation type="submission" date="2017-11" db="EMBL/GenBank/DDBJ databases">
        <authorList>
            <person name="Das S.K."/>
        </authorList>
    </citation>
    <scope>NUCLEOTIDE SEQUENCE</scope>
    <source>
        <strain evidence="3">S4-41</strain>
    </source>
</reference>
<feature type="transmembrane region" description="Helical" evidence="1">
    <location>
        <begin position="107"/>
        <end position="126"/>
    </location>
</feature>
<feature type="domain" description="4Fe-4S ferredoxin-type" evidence="2">
    <location>
        <begin position="11"/>
        <end position="41"/>
    </location>
</feature>
<evidence type="ECO:0000313" key="4">
    <source>
        <dbReference type="Proteomes" id="UP001162135"/>
    </source>
</evidence>
<gene>
    <name evidence="3" type="ORF">CUR86_10535</name>
</gene>
<feature type="transmembrane region" description="Helical" evidence="1">
    <location>
        <begin position="260"/>
        <end position="282"/>
    </location>
</feature>
<name>A0ABT6I5W8_9GAMM</name>
<dbReference type="NCBIfam" id="TIGR02484">
    <property type="entry name" value="CitB"/>
    <property type="match status" value="1"/>
</dbReference>
<evidence type="ECO:0000256" key="1">
    <source>
        <dbReference type="SAM" id="Phobius"/>
    </source>
</evidence>
<dbReference type="InterPro" id="IPR012830">
    <property type="entry name" value="Citrate_utilization_prot_B"/>
</dbReference>
<dbReference type="EMBL" id="PGFS01000001">
    <property type="protein sequence ID" value="MDH4572843.1"/>
    <property type="molecule type" value="Genomic_DNA"/>
</dbReference>
<protein>
    <recommendedName>
        <fullName evidence="2">4Fe-4S ferredoxin-type domain-containing protein</fullName>
    </recommendedName>
</protein>
<dbReference type="PROSITE" id="PS51379">
    <property type="entry name" value="4FE4S_FER_2"/>
    <property type="match status" value="1"/>
</dbReference>
<keyword evidence="1" id="KW-0812">Transmembrane</keyword>
<comment type="caution">
    <text evidence="3">The sequence shown here is derived from an EMBL/GenBank/DDBJ whole genome shotgun (WGS) entry which is preliminary data.</text>
</comment>
<sequence>MESISVLDVTQEARRNVEICNSCRYCEGLCAVFPAIEMKREFDKSYIDHLANLCHNCTGCYHACQYTTPHVFDMNVPKALTQVRMASYETYVWPASLGRVFKRNGTIVSLVSALILTLVMLAGLLFVDASSLFSVQNGSGAFYKIIPYELMVGIAGAIAIFDVLAIALGVRKYWREIGGKWHYLFAWQPLKRAFHDAMSLKNLGSDGQGCNDESSRFSNRRRRFHHSMMYGFLLCFAATSVATIYDHFFGWVAPYAYTSLPVLLGTVGGIGIIIGTAGLTWVKLKMHDGPMWKAVFGMDYAFLNLLFWVSVTGIALLALRETSAMGVLLIIHLGVVGALFAILPFSKFIHVFFRIASLIKYHNERYAQSA</sequence>